<dbReference type="SUPFAM" id="SSF52833">
    <property type="entry name" value="Thioredoxin-like"/>
    <property type="match status" value="1"/>
</dbReference>
<dbReference type="GO" id="GO:0016209">
    <property type="term" value="F:antioxidant activity"/>
    <property type="evidence" value="ECO:0007669"/>
    <property type="project" value="InterPro"/>
</dbReference>
<evidence type="ECO:0000259" key="2">
    <source>
        <dbReference type="PROSITE" id="PS51352"/>
    </source>
</evidence>
<feature type="signal peptide" evidence="1">
    <location>
        <begin position="1"/>
        <end position="20"/>
    </location>
</feature>
<evidence type="ECO:0000256" key="1">
    <source>
        <dbReference type="SAM" id="SignalP"/>
    </source>
</evidence>
<feature type="chain" id="PRO_5021280736" evidence="1">
    <location>
        <begin position="21"/>
        <end position="207"/>
    </location>
</feature>
<dbReference type="InterPro" id="IPR036249">
    <property type="entry name" value="Thioredoxin-like_sf"/>
</dbReference>
<dbReference type="InterPro" id="IPR047262">
    <property type="entry name" value="PRX-like1"/>
</dbReference>
<dbReference type="AlphaFoldDB" id="A0A4Z0C706"/>
<accession>A0A4Z0C706</accession>
<dbReference type="PROSITE" id="PS51352">
    <property type="entry name" value="THIOREDOXIN_2"/>
    <property type="match status" value="1"/>
</dbReference>
<protein>
    <submittedName>
        <fullName evidence="3">Thioredoxin family protein</fullName>
    </submittedName>
</protein>
<feature type="domain" description="Thioredoxin" evidence="2">
    <location>
        <begin position="26"/>
        <end position="178"/>
    </location>
</feature>
<dbReference type="OrthoDB" id="9781543at2"/>
<dbReference type="PANTHER" id="PTHR43640:SF1">
    <property type="entry name" value="THIOREDOXIN-DEPENDENT PEROXIREDOXIN"/>
    <property type="match status" value="1"/>
</dbReference>
<comment type="caution">
    <text evidence="3">The sequence shown here is derived from an EMBL/GenBank/DDBJ whole genome shotgun (WGS) entry which is preliminary data.</text>
</comment>
<keyword evidence="1" id="KW-0732">Signal</keyword>
<organism evidence="3 4">
    <name type="scientific">Ramlibacter henchirensis</name>
    <dbReference type="NCBI Taxonomy" id="204072"/>
    <lineage>
        <taxon>Bacteria</taxon>
        <taxon>Pseudomonadati</taxon>
        <taxon>Pseudomonadota</taxon>
        <taxon>Betaproteobacteria</taxon>
        <taxon>Burkholderiales</taxon>
        <taxon>Comamonadaceae</taxon>
        <taxon>Ramlibacter</taxon>
    </lineage>
</organism>
<sequence length="207" mass="22193">MLRRPFIAACSFAALAPFLAAVHAAPAVGQPAPDFTLTDAAGKPVKLSQFRGKHVVLEWTNPGCPYVKKHYDSGNMPATQKEAMDQGVVWLSINSTEKGAYDYLEPSKVVAWQKERKAAPTHLLADEEGTVGRAYGARTTPHMYIVDPQGRLVYAGGIDSIPSSNADDIKRATNYVKQGLGEALAGKPITAATTRPYGCSVKYKSAA</sequence>
<dbReference type="InterPro" id="IPR013766">
    <property type="entry name" value="Thioredoxin_domain"/>
</dbReference>
<dbReference type="InterPro" id="IPR000866">
    <property type="entry name" value="AhpC/TSA"/>
</dbReference>
<evidence type="ECO:0000313" key="4">
    <source>
        <dbReference type="Proteomes" id="UP000298180"/>
    </source>
</evidence>
<dbReference type="RefSeq" id="WP_135263151.1">
    <property type="nucleotide sequence ID" value="NZ_SMLM01000001.1"/>
</dbReference>
<name>A0A4Z0C706_9BURK</name>
<dbReference type="EMBL" id="SMLM01000001">
    <property type="protein sequence ID" value="TFZ07071.1"/>
    <property type="molecule type" value="Genomic_DNA"/>
</dbReference>
<dbReference type="PANTHER" id="PTHR43640">
    <property type="entry name" value="OS07G0260300 PROTEIN"/>
    <property type="match status" value="1"/>
</dbReference>
<dbReference type="GO" id="GO:0016491">
    <property type="term" value="F:oxidoreductase activity"/>
    <property type="evidence" value="ECO:0007669"/>
    <property type="project" value="InterPro"/>
</dbReference>
<dbReference type="Pfam" id="PF00578">
    <property type="entry name" value="AhpC-TSA"/>
    <property type="match status" value="1"/>
</dbReference>
<dbReference type="Gene3D" id="3.40.30.10">
    <property type="entry name" value="Glutaredoxin"/>
    <property type="match status" value="1"/>
</dbReference>
<proteinExistence type="predicted"/>
<dbReference type="Proteomes" id="UP000298180">
    <property type="component" value="Unassembled WGS sequence"/>
</dbReference>
<dbReference type="CDD" id="cd02969">
    <property type="entry name" value="PRX_like1"/>
    <property type="match status" value="1"/>
</dbReference>
<reference evidence="3 4" key="1">
    <citation type="submission" date="2019-03" db="EMBL/GenBank/DDBJ databases">
        <title>Ramlibacter henchirensis DSM 14656, whole genome shotgun sequence.</title>
        <authorList>
            <person name="Zhang X."/>
            <person name="Feng G."/>
            <person name="Zhu H."/>
        </authorList>
    </citation>
    <scope>NUCLEOTIDE SEQUENCE [LARGE SCALE GENOMIC DNA]</scope>
    <source>
        <strain evidence="3 4">DSM 14656</strain>
    </source>
</reference>
<keyword evidence="4" id="KW-1185">Reference proteome</keyword>
<gene>
    <name evidence="3" type="ORF">EZ313_10770</name>
</gene>
<evidence type="ECO:0000313" key="3">
    <source>
        <dbReference type="EMBL" id="TFZ07071.1"/>
    </source>
</evidence>